<proteinExistence type="predicted"/>
<feature type="compositionally biased region" description="Low complexity" evidence="1">
    <location>
        <begin position="98"/>
        <end position="113"/>
    </location>
</feature>
<dbReference type="AlphaFoldDB" id="A0A9Q5NBD6"/>
<keyword evidence="3" id="KW-1185">Reference proteome</keyword>
<dbReference type="EMBL" id="LNZH02000112">
    <property type="protein sequence ID" value="OCB90961.1"/>
    <property type="molecule type" value="Genomic_DNA"/>
</dbReference>
<dbReference type="Proteomes" id="UP000757232">
    <property type="component" value="Unassembled WGS sequence"/>
</dbReference>
<name>A0A9Q5NBD6_SANBA</name>
<protein>
    <submittedName>
        <fullName evidence="2">Uncharacterized protein</fullName>
    </submittedName>
</protein>
<reference evidence="2" key="1">
    <citation type="submission" date="2016-06" db="EMBL/GenBank/DDBJ databases">
        <title>Draft Genome sequence of the fungus Inonotus baumii.</title>
        <authorList>
            <person name="Zhu H."/>
            <person name="Lin W."/>
        </authorList>
    </citation>
    <scope>NUCLEOTIDE SEQUENCE</scope>
    <source>
        <strain evidence="2">821</strain>
    </source>
</reference>
<feature type="region of interest" description="Disordered" evidence="1">
    <location>
        <begin position="47"/>
        <end position="113"/>
    </location>
</feature>
<comment type="caution">
    <text evidence="2">The sequence shown here is derived from an EMBL/GenBank/DDBJ whole genome shotgun (WGS) entry which is preliminary data.</text>
</comment>
<accession>A0A9Q5NBD6</accession>
<organism evidence="2 3">
    <name type="scientific">Sanghuangporus baumii</name>
    <name type="common">Phellinus baumii</name>
    <dbReference type="NCBI Taxonomy" id="108892"/>
    <lineage>
        <taxon>Eukaryota</taxon>
        <taxon>Fungi</taxon>
        <taxon>Dikarya</taxon>
        <taxon>Basidiomycota</taxon>
        <taxon>Agaricomycotina</taxon>
        <taxon>Agaricomycetes</taxon>
        <taxon>Hymenochaetales</taxon>
        <taxon>Hymenochaetaceae</taxon>
        <taxon>Sanghuangporus</taxon>
    </lineage>
</organism>
<evidence type="ECO:0000313" key="3">
    <source>
        <dbReference type="Proteomes" id="UP000757232"/>
    </source>
</evidence>
<sequence>MEHGMHGEVRKGQKGSTAQEQLLRLRSIHDAYANRMNVLGLIYNIPTPLPTGHSRSGSPSAEAFWDSESTVESDSGDMNRRPLLEPYSRASSKQNAASSGSQSLPHSDSSLSLQDSTLKSVKGAYFMDSKHLSTVQGPLVFGPLEEE</sequence>
<gene>
    <name evidence="2" type="ORF">A7U60_g1814</name>
</gene>
<evidence type="ECO:0000256" key="1">
    <source>
        <dbReference type="SAM" id="MobiDB-lite"/>
    </source>
</evidence>
<dbReference type="OrthoDB" id="2245455at2759"/>
<evidence type="ECO:0000313" key="2">
    <source>
        <dbReference type="EMBL" id="OCB90961.1"/>
    </source>
</evidence>